<evidence type="ECO:0000313" key="2">
    <source>
        <dbReference type="EMBL" id="OXA60745.1"/>
    </source>
</evidence>
<proteinExistence type="predicted"/>
<comment type="caution">
    <text evidence="2">The sequence shown here is derived from an EMBL/GenBank/DDBJ whole genome shotgun (WGS) entry which is preliminary data.</text>
</comment>
<keyword evidence="1" id="KW-1133">Transmembrane helix</keyword>
<gene>
    <name evidence="2" type="ORF">Fcan01_06015</name>
</gene>
<keyword evidence="3" id="KW-1185">Reference proteome</keyword>
<name>A0A226ET09_FOLCA</name>
<dbReference type="AlphaFoldDB" id="A0A226ET09"/>
<evidence type="ECO:0000313" key="3">
    <source>
        <dbReference type="Proteomes" id="UP000198287"/>
    </source>
</evidence>
<dbReference type="Proteomes" id="UP000198287">
    <property type="component" value="Unassembled WGS sequence"/>
</dbReference>
<dbReference type="EMBL" id="LNIX01000002">
    <property type="protein sequence ID" value="OXA60745.1"/>
    <property type="molecule type" value="Genomic_DNA"/>
</dbReference>
<sequence length="183" mass="20265">MSTSRFLKYIKTDWKTILEKINTDAFASEKSKIGSRPAYSTATAPVIKTSPALEMSQIPSEVKQPSSNLDPTIIQRAWKSALPNLELVNQQKSSTYMEVAKAIAKDAQSLNSRLGKVTKHVETVGSIIDRLQSDDLKGEMSKTVSKKSFSSGLVSIGSALYFLFVEYFPRLFKLFGSNDSQDD</sequence>
<evidence type="ECO:0000256" key="1">
    <source>
        <dbReference type="SAM" id="Phobius"/>
    </source>
</evidence>
<accession>A0A226ET09</accession>
<keyword evidence="1" id="KW-0472">Membrane</keyword>
<reference evidence="2 3" key="1">
    <citation type="submission" date="2015-12" db="EMBL/GenBank/DDBJ databases">
        <title>The genome of Folsomia candida.</title>
        <authorList>
            <person name="Faddeeva A."/>
            <person name="Derks M.F."/>
            <person name="Anvar Y."/>
            <person name="Smit S."/>
            <person name="Van Straalen N."/>
            <person name="Roelofs D."/>
        </authorList>
    </citation>
    <scope>NUCLEOTIDE SEQUENCE [LARGE SCALE GENOMIC DNA]</scope>
    <source>
        <strain evidence="2 3">VU population</strain>
        <tissue evidence="2">Whole body</tissue>
    </source>
</reference>
<protein>
    <submittedName>
        <fullName evidence="2">Uncharacterized protein</fullName>
    </submittedName>
</protein>
<organism evidence="2 3">
    <name type="scientific">Folsomia candida</name>
    <name type="common">Springtail</name>
    <dbReference type="NCBI Taxonomy" id="158441"/>
    <lineage>
        <taxon>Eukaryota</taxon>
        <taxon>Metazoa</taxon>
        <taxon>Ecdysozoa</taxon>
        <taxon>Arthropoda</taxon>
        <taxon>Hexapoda</taxon>
        <taxon>Collembola</taxon>
        <taxon>Entomobryomorpha</taxon>
        <taxon>Isotomoidea</taxon>
        <taxon>Isotomidae</taxon>
        <taxon>Proisotominae</taxon>
        <taxon>Folsomia</taxon>
    </lineage>
</organism>
<keyword evidence="1" id="KW-0812">Transmembrane</keyword>
<feature type="transmembrane region" description="Helical" evidence="1">
    <location>
        <begin position="149"/>
        <end position="168"/>
    </location>
</feature>